<keyword evidence="1" id="KW-0812">Transmembrane</keyword>
<organism evidence="2 3">
    <name type="scientific">Sphingobacterium alimentarium</name>
    <dbReference type="NCBI Taxonomy" id="797292"/>
    <lineage>
        <taxon>Bacteria</taxon>
        <taxon>Pseudomonadati</taxon>
        <taxon>Bacteroidota</taxon>
        <taxon>Sphingobacteriia</taxon>
        <taxon>Sphingobacteriales</taxon>
        <taxon>Sphingobacteriaceae</taxon>
        <taxon>Sphingobacterium</taxon>
    </lineage>
</organism>
<accession>A0A4R3W057</accession>
<feature type="transmembrane region" description="Helical" evidence="1">
    <location>
        <begin position="38"/>
        <end position="56"/>
    </location>
</feature>
<proteinExistence type="predicted"/>
<comment type="caution">
    <text evidence="2">The sequence shown here is derived from an EMBL/GenBank/DDBJ whole genome shotgun (WGS) entry which is preliminary data.</text>
</comment>
<keyword evidence="3" id="KW-1185">Reference proteome</keyword>
<dbReference type="AlphaFoldDB" id="A0A4R3W057"/>
<evidence type="ECO:0000256" key="1">
    <source>
        <dbReference type="SAM" id="Phobius"/>
    </source>
</evidence>
<feature type="transmembrane region" description="Helical" evidence="1">
    <location>
        <begin position="12"/>
        <end position="32"/>
    </location>
</feature>
<gene>
    <name evidence="2" type="ORF">EDC17_101169</name>
</gene>
<sequence length="65" mass="7676">MTQKISKEKTKNMVKMLIVLWVIAVNIILGIIEIENNLPIEYFFFKILLILSIIYIPKLWKGKVK</sequence>
<evidence type="ECO:0000313" key="2">
    <source>
        <dbReference type="EMBL" id="TCV17150.1"/>
    </source>
</evidence>
<keyword evidence="1" id="KW-0472">Membrane</keyword>
<dbReference type="EMBL" id="SMBZ01000011">
    <property type="protein sequence ID" value="TCV17150.1"/>
    <property type="molecule type" value="Genomic_DNA"/>
</dbReference>
<name>A0A4R3W057_9SPHI</name>
<evidence type="ECO:0000313" key="3">
    <source>
        <dbReference type="Proteomes" id="UP000295197"/>
    </source>
</evidence>
<dbReference type="Proteomes" id="UP000295197">
    <property type="component" value="Unassembled WGS sequence"/>
</dbReference>
<keyword evidence="1" id="KW-1133">Transmembrane helix</keyword>
<protein>
    <submittedName>
        <fullName evidence="2">Uncharacterized protein</fullName>
    </submittedName>
</protein>
<reference evidence="2 3" key="1">
    <citation type="submission" date="2019-03" db="EMBL/GenBank/DDBJ databases">
        <title>Genomic Encyclopedia of Type Strains, Phase IV (KMG-IV): sequencing the most valuable type-strain genomes for metagenomic binning, comparative biology and taxonomic classification.</title>
        <authorList>
            <person name="Goeker M."/>
        </authorList>
    </citation>
    <scope>NUCLEOTIDE SEQUENCE [LARGE SCALE GENOMIC DNA]</scope>
    <source>
        <strain evidence="2 3">DSM 22362</strain>
    </source>
</reference>